<dbReference type="KEGG" id="vha:VIBHAR_06930"/>
<sequence length="170" mass="19907">MTRSCRNKGNNFKGHKMRKTVVLALLLFAPILFANTIQFSSLEKSNIVVALSDLESMPQTTYTTALPWLEKPAEFNGVKLSTLLQHTLGEVPQHVQVRAMNDYYSYISREDILRYQPIIAYKQDHNYIKVRNKGPYWLIYPVTKYPELDVSYYHSQMVWQINRISTKEEE</sequence>
<evidence type="ECO:0008006" key="3">
    <source>
        <dbReference type="Google" id="ProtNLM"/>
    </source>
</evidence>
<dbReference type="PATRIC" id="fig|338187.25.peg.3521"/>
<dbReference type="Gene3D" id="3.90.420.10">
    <property type="entry name" value="Oxidoreductase, molybdopterin-binding domain"/>
    <property type="match status" value="1"/>
</dbReference>
<dbReference type="Proteomes" id="UP000008152">
    <property type="component" value="Chromosome II"/>
</dbReference>
<accession>A7N5H1</accession>
<reference evidence="1 2" key="1">
    <citation type="submission" date="2007-08" db="EMBL/GenBank/DDBJ databases">
        <authorList>
            <consortium name="The Vibrio harveyi Genome Sequencing Project"/>
            <person name="Bassler B."/>
            <person name="Clifton S.W."/>
            <person name="Fulton L."/>
            <person name="Delehaunty K."/>
            <person name="Fronick C."/>
            <person name="Harrison M."/>
            <person name="Markivic C."/>
            <person name="Fulton R."/>
            <person name="Tin-Wollam A.-M."/>
            <person name="Shah N."/>
            <person name="Pepin K."/>
            <person name="Nash W."/>
            <person name="Thiruvilangam P."/>
            <person name="Bhonagiri V."/>
            <person name="Waters C."/>
            <person name="Tu K.C."/>
            <person name="Irgon J."/>
            <person name="Wilson R.K."/>
        </authorList>
    </citation>
    <scope>NUCLEOTIDE SEQUENCE [LARGE SCALE GENOMIC DNA]</scope>
    <source>
        <strain evidence="2">ATCC BAA-1116 / BB120</strain>
    </source>
</reference>
<protein>
    <recommendedName>
        <fullName evidence="3">Oxidoreductase molybdopterin-binding domain-containing protein</fullName>
    </recommendedName>
</protein>
<dbReference type="SUPFAM" id="SSF56524">
    <property type="entry name" value="Oxidoreductase molybdopterin-binding domain"/>
    <property type="match status" value="1"/>
</dbReference>
<evidence type="ECO:0000313" key="2">
    <source>
        <dbReference type="Proteomes" id="UP000008152"/>
    </source>
</evidence>
<dbReference type="AlphaFoldDB" id="A7N5H1"/>
<evidence type="ECO:0000313" key="1">
    <source>
        <dbReference type="EMBL" id="ABU74804.1"/>
    </source>
</evidence>
<dbReference type="EMBL" id="CP000790">
    <property type="protein sequence ID" value="ABU74804.1"/>
    <property type="molecule type" value="Genomic_DNA"/>
</dbReference>
<organism evidence="1 2">
    <name type="scientific">Vibrio campbellii (strain ATCC BAA-1116)</name>
    <dbReference type="NCBI Taxonomy" id="2902295"/>
    <lineage>
        <taxon>Bacteria</taxon>
        <taxon>Pseudomonadati</taxon>
        <taxon>Pseudomonadota</taxon>
        <taxon>Gammaproteobacteria</taxon>
        <taxon>Vibrionales</taxon>
        <taxon>Vibrionaceae</taxon>
        <taxon>Vibrio</taxon>
    </lineage>
</organism>
<gene>
    <name evidence="1" type="ordered locus">VIBHAR_06930</name>
</gene>
<dbReference type="InterPro" id="IPR036374">
    <property type="entry name" value="OxRdtase_Mopterin-bd_sf"/>
</dbReference>
<proteinExistence type="predicted"/>
<name>A7N5H1_VIBC1</name>